<dbReference type="PANTHER" id="PTHR45138:SF9">
    <property type="entry name" value="DIGUANYLATE CYCLASE DGCM-RELATED"/>
    <property type="match status" value="1"/>
</dbReference>
<feature type="transmembrane region" description="Helical" evidence="1">
    <location>
        <begin position="195"/>
        <end position="214"/>
    </location>
</feature>
<dbReference type="FunFam" id="3.30.70.270:FF:000001">
    <property type="entry name" value="Diguanylate cyclase domain protein"/>
    <property type="match status" value="1"/>
</dbReference>
<dbReference type="PROSITE" id="PS50887">
    <property type="entry name" value="GGDEF"/>
    <property type="match status" value="1"/>
</dbReference>
<protein>
    <submittedName>
        <fullName evidence="3">GGDEF domain-containing protein</fullName>
    </submittedName>
</protein>
<name>A0A3D1JI33_9CHLR</name>
<feature type="transmembrane region" description="Helical" evidence="1">
    <location>
        <begin position="36"/>
        <end position="55"/>
    </location>
</feature>
<dbReference type="SUPFAM" id="SSF55781">
    <property type="entry name" value="GAF domain-like"/>
    <property type="match status" value="3"/>
</dbReference>
<dbReference type="InterPro" id="IPR029016">
    <property type="entry name" value="GAF-like_dom_sf"/>
</dbReference>
<feature type="transmembrane region" description="Helical" evidence="1">
    <location>
        <begin position="99"/>
        <end position="116"/>
    </location>
</feature>
<dbReference type="CDD" id="cd01949">
    <property type="entry name" value="GGDEF"/>
    <property type="match status" value="1"/>
</dbReference>
<feature type="transmembrane region" description="Helical" evidence="1">
    <location>
        <begin position="67"/>
        <end position="87"/>
    </location>
</feature>
<keyword evidence="1" id="KW-1133">Transmembrane helix</keyword>
<feature type="transmembrane region" description="Helical" evidence="1">
    <location>
        <begin position="128"/>
        <end position="149"/>
    </location>
</feature>
<dbReference type="SMART" id="SM00065">
    <property type="entry name" value="GAF"/>
    <property type="match status" value="3"/>
</dbReference>
<dbReference type="InterPro" id="IPR000160">
    <property type="entry name" value="GGDEF_dom"/>
</dbReference>
<dbReference type="SUPFAM" id="SSF55073">
    <property type="entry name" value="Nucleotide cyclase"/>
    <property type="match status" value="1"/>
</dbReference>
<keyword evidence="1" id="KW-0812">Transmembrane</keyword>
<feature type="domain" description="GGDEF" evidence="2">
    <location>
        <begin position="827"/>
        <end position="960"/>
    </location>
</feature>
<dbReference type="InterPro" id="IPR050469">
    <property type="entry name" value="Diguanylate_Cyclase"/>
</dbReference>
<dbReference type="STRING" id="229919.GCA_001050195_00231"/>
<dbReference type="PANTHER" id="PTHR45138">
    <property type="entry name" value="REGULATORY COMPONENTS OF SENSORY TRANSDUCTION SYSTEM"/>
    <property type="match status" value="1"/>
</dbReference>
<reference evidence="3 4" key="1">
    <citation type="journal article" date="2018" name="Nat. Biotechnol.">
        <title>A standardized bacterial taxonomy based on genome phylogeny substantially revises the tree of life.</title>
        <authorList>
            <person name="Parks D.H."/>
            <person name="Chuvochina M."/>
            <person name="Waite D.W."/>
            <person name="Rinke C."/>
            <person name="Skarshewski A."/>
            <person name="Chaumeil P.A."/>
            <person name="Hugenholtz P."/>
        </authorList>
    </citation>
    <scope>NUCLEOTIDE SEQUENCE [LARGE SCALE GENOMIC DNA]</scope>
    <source>
        <strain evidence="3">UBA8781</strain>
    </source>
</reference>
<feature type="transmembrane region" description="Helical" evidence="1">
    <location>
        <begin position="169"/>
        <end position="189"/>
    </location>
</feature>
<dbReference type="InterPro" id="IPR003018">
    <property type="entry name" value="GAF"/>
</dbReference>
<dbReference type="Pfam" id="PF00990">
    <property type="entry name" value="GGDEF"/>
    <property type="match status" value="1"/>
</dbReference>
<dbReference type="EMBL" id="DPBP01000041">
    <property type="protein sequence ID" value="HCE18239.1"/>
    <property type="molecule type" value="Genomic_DNA"/>
</dbReference>
<dbReference type="InterPro" id="IPR043128">
    <property type="entry name" value="Rev_trsase/Diguanyl_cyclase"/>
</dbReference>
<dbReference type="SMART" id="SM00267">
    <property type="entry name" value="GGDEF"/>
    <property type="match status" value="1"/>
</dbReference>
<dbReference type="InterPro" id="IPR029787">
    <property type="entry name" value="Nucleotide_cyclase"/>
</dbReference>
<evidence type="ECO:0000313" key="4">
    <source>
        <dbReference type="Proteomes" id="UP000264141"/>
    </source>
</evidence>
<dbReference type="RefSeq" id="WP_062188916.1">
    <property type="nucleotide sequence ID" value="NZ_DF967965.1"/>
</dbReference>
<sequence>MNLSAAISFIAILFYTALLVMVLWRTLKVRLKLYFALYLAAMLVWSSGAFMVFTSHSPGEALFWNRFMVIGSTAMPIAFFGYVQVFLMRERDHWLRLGWIGYLLTQVANLAGWVVTDARVVNGGLENRYGPAIVLVSLTWVFFIGFSGLSLLQEYRKSRDPVHQNRIKYLIIVLLLIFAGSMTNSTGLHRYPVDVGFNILAALILAYAIFRYQLLDISMVMRKGVLYSMLTVLLGAGYFLLILGVVHLFNLTTDPGMFLPAVLLAILTALVTQPLLQRAQSWVDRLFFREKYDAMEMLRRLSQKMAPELDLDRLTGMILTEVTETMHIRHAGFFLRLGEQGEYYLMAQKGMAVHDLHLQRQHPLVVFLESSPDVLSRYQVEVLPQFRALWQEERRELEQIDAELYLPMQAKGELVGIFVVGPKRSGLPYTQDDQLILLTLTRQMTVSIENALLFAAEARRRQEAETLQNAVLQLTSDIDLEQVLQNILVNLEMVIPYDSACLFLLQGEMMIAVAGRGFEYPELVIGQEYPLAEDELCLEIQRTRRPIFLPEVQKQHGFKGYGGTQKVRSWMGVPLIARGTVIGFLTLDSYTPGIYRETAQANLALAFASHASIAVENSRLFKVEREQRQLAEALREIGTILSTTLDFDHVLDLLLDQVGRVVPYSIANILLVEEGQPRIVRTRYHESLDPEVAQLLKTSPFNIFPSPHLYYMIDSAQPLVLPVVTENASWIECPLPIRSWMGAPIVVQGKVIACFSLATLQPDVYRPRHAELLSVFAGEAALALQNARLFSEIQQLAMVDDLTGVFNRRHLFELGEREFNRAQRYSRPLAVIMVDLDYFKKVNDHYGHLVGDQVLRAVAERCKSNIREVDILGRFGGEEFVIVLPEAAPGDAMLICERLRRHVAIRPITTTAGALKITISLGVASLSTETPNFLKLIECADIALYEAKRRGRNRACAFEEISV</sequence>
<dbReference type="Gene3D" id="3.30.450.40">
    <property type="match status" value="3"/>
</dbReference>
<dbReference type="GO" id="GO:1902201">
    <property type="term" value="P:negative regulation of bacterial-type flagellum-dependent cell motility"/>
    <property type="evidence" value="ECO:0007669"/>
    <property type="project" value="TreeGrafter"/>
</dbReference>
<accession>A0A3D1JI33</accession>
<keyword evidence="1" id="KW-0472">Membrane</keyword>
<gene>
    <name evidence="3" type="ORF">DEQ80_10300</name>
</gene>
<dbReference type="InterPro" id="IPR031621">
    <property type="entry name" value="HisKA_7TM"/>
</dbReference>
<evidence type="ECO:0000313" key="3">
    <source>
        <dbReference type="EMBL" id="HCE18239.1"/>
    </source>
</evidence>
<dbReference type="GO" id="GO:0005886">
    <property type="term" value="C:plasma membrane"/>
    <property type="evidence" value="ECO:0007669"/>
    <property type="project" value="TreeGrafter"/>
</dbReference>
<dbReference type="OrthoDB" id="9804747at2"/>
<evidence type="ECO:0000259" key="2">
    <source>
        <dbReference type="PROSITE" id="PS50887"/>
    </source>
</evidence>
<dbReference type="Gene3D" id="3.30.70.270">
    <property type="match status" value="1"/>
</dbReference>
<feature type="transmembrane region" description="Helical" evidence="1">
    <location>
        <begin position="226"/>
        <end position="251"/>
    </location>
</feature>
<proteinExistence type="predicted"/>
<dbReference type="GO" id="GO:0052621">
    <property type="term" value="F:diguanylate cyclase activity"/>
    <property type="evidence" value="ECO:0007669"/>
    <property type="project" value="TreeGrafter"/>
</dbReference>
<dbReference type="Pfam" id="PF13185">
    <property type="entry name" value="GAF_2"/>
    <property type="match status" value="2"/>
</dbReference>
<organism evidence="3 4">
    <name type="scientific">Anaerolinea thermolimosa</name>
    <dbReference type="NCBI Taxonomy" id="229919"/>
    <lineage>
        <taxon>Bacteria</taxon>
        <taxon>Bacillati</taxon>
        <taxon>Chloroflexota</taxon>
        <taxon>Anaerolineae</taxon>
        <taxon>Anaerolineales</taxon>
        <taxon>Anaerolineaceae</taxon>
        <taxon>Anaerolinea</taxon>
    </lineage>
</organism>
<dbReference type="GO" id="GO:0043709">
    <property type="term" value="P:cell adhesion involved in single-species biofilm formation"/>
    <property type="evidence" value="ECO:0007669"/>
    <property type="project" value="TreeGrafter"/>
</dbReference>
<dbReference type="AlphaFoldDB" id="A0A3D1JI33"/>
<dbReference type="NCBIfam" id="TIGR00254">
    <property type="entry name" value="GGDEF"/>
    <property type="match status" value="1"/>
</dbReference>
<dbReference type="Proteomes" id="UP000264141">
    <property type="component" value="Unassembled WGS sequence"/>
</dbReference>
<evidence type="ECO:0000256" key="1">
    <source>
        <dbReference type="SAM" id="Phobius"/>
    </source>
</evidence>
<dbReference type="Pfam" id="PF16927">
    <property type="entry name" value="HisKA_7TM"/>
    <property type="match status" value="1"/>
</dbReference>
<feature type="transmembrane region" description="Helical" evidence="1">
    <location>
        <begin position="6"/>
        <end position="24"/>
    </location>
</feature>
<comment type="caution">
    <text evidence="3">The sequence shown here is derived from an EMBL/GenBank/DDBJ whole genome shotgun (WGS) entry which is preliminary data.</text>
</comment>